<organism evidence="9 10">
    <name type="scientific">Donghicola eburneus</name>
    <dbReference type="NCBI Taxonomy" id="393278"/>
    <lineage>
        <taxon>Bacteria</taxon>
        <taxon>Pseudomonadati</taxon>
        <taxon>Pseudomonadota</taxon>
        <taxon>Alphaproteobacteria</taxon>
        <taxon>Rhodobacterales</taxon>
        <taxon>Roseobacteraceae</taxon>
        <taxon>Donghicola</taxon>
    </lineage>
</organism>
<dbReference type="Gene3D" id="3.50.50.60">
    <property type="entry name" value="FAD/NAD(P)-binding domain"/>
    <property type="match status" value="2"/>
</dbReference>
<feature type="binding site" evidence="5">
    <location>
        <position position="52"/>
    </location>
    <ligand>
        <name>FAD</name>
        <dbReference type="ChEBI" id="CHEBI:57692"/>
    </ligand>
</feature>
<evidence type="ECO:0000256" key="1">
    <source>
        <dbReference type="ARBA" id="ARBA00007532"/>
    </source>
</evidence>
<evidence type="ECO:0000256" key="5">
    <source>
        <dbReference type="PIRSR" id="PIRSR000350-3"/>
    </source>
</evidence>
<dbReference type="InterPro" id="IPR001100">
    <property type="entry name" value="Pyr_nuc-diS_OxRdtase"/>
</dbReference>
<feature type="binding site" evidence="5">
    <location>
        <position position="304"/>
    </location>
    <ligand>
        <name>FAD</name>
        <dbReference type="ChEBI" id="CHEBI:57692"/>
    </ligand>
</feature>
<dbReference type="InterPro" id="IPR036188">
    <property type="entry name" value="FAD/NAD-bd_sf"/>
</dbReference>
<comment type="cofactor">
    <cofactor evidence="5">
        <name>FAD</name>
        <dbReference type="ChEBI" id="CHEBI:57692"/>
    </cofactor>
    <text evidence="5">Binds 1 FAD per subunit.</text>
</comment>
<dbReference type="AlphaFoldDB" id="A0A1M4MWN6"/>
<evidence type="ECO:0000313" key="10">
    <source>
        <dbReference type="Proteomes" id="UP000184085"/>
    </source>
</evidence>
<accession>A0A1M4MWN6</accession>
<keyword evidence="5" id="KW-0547">Nucleotide-binding</keyword>
<dbReference type="GO" id="GO:0050660">
    <property type="term" value="F:flavin adenine dinucleotide binding"/>
    <property type="evidence" value="ECO:0007669"/>
    <property type="project" value="TreeGrafter"/>
</dbReference>
<dbReference type="Gene3D" id="3.30.390.30">
    <property type="match status" value="1"/>
</dbReference>
<feature type="binding site" evidence="5">
    <location>
        <begin position="141"/>
        <end position="143"/>
    </location>
    <ligand>
        <name>FAD</name>
        <dbReference type="ChEBI" id="CHEBI:57692"/>
    </ligand>
</feature>
<feature type="binding site" evidence="5">
    <location>
        <begin position="178"/>
        <end position="185"/>
    </location>
    <ligand>
        <name>NAD(+)</name>
        <dbReference type="ChEBI" id="CHEBI:57540"/>
    </ligand>
</feature>
<feature type="domain" description="FAD/NAD(P)-binding" evidence="8">
    <location>
        <begin position="7"/>
        <end position="318"/>
    </location>
</feature>
<dbReference type="PRINTS" id="PR00411">
    <property type="entry name" value="PNDRDTASEI"/>
</dbReference>
<dbReference type="PRINTS" id="PR00368">
    <property type="entry name" value="FADPNR"/>
</dbReference>
<keyword evidence="10" id="KW-1185">Reference proteome</keyword>
<dbReference type="PANTHER" id="PTHR43014">
    <property type="entry name" value="MERCURIC REDUCTASE"/>
    <property type="match status" value="1"/>
</dbReference>
<feature type="domain" description="Pyridine nucleotide-disulphide oxidoreductase dimerisation" evidence="7">
    <location>
        <begin position="343"/>
        <end position="441"/>
    </location>
</feature>
<name>A0A1M4MWN6_9RHOB</name>
<proteinExistence type="inferred from homology"/>
<dbReference type="InterPro" id="IPR016156">
    <property type="entry name" value="FAD/NAD-linked_Rdtase_dimer_sf"/>
</dbReference>
<comment type="similarity">
    <text evidence="1">Belongs to the class-I pyridine nucleotide-disulfide oxidoreductase family.</text>
</comment>
<sequence length="466" mass="48975">MSVLECDVAIIGAGTAGLAAERNARRHGAHTMLIDPYFSGTVCATVGCMPSKLLIAAARSAERARQADEFGVMVGEVQIDGPAVMQRLRYHRDRFARATRKSFADLPDGTCIEGRATFTGPSTLSLGNGDQIEAKAIVIATGSAPSVPEPYQGLGDRVLTNQTIFELEDLPESLAVIGGGVIGVELAQAMARLGVRVSLFDAETRLAQVRHDGVHDALKSALMEDLDLHLGVTPSPEEADEGIRLSWNNQSEVFDRVLVATGRPPSMDGLNLEVTGLTLDDQGMPKINPDTMQCEHSAIFVAGDANAARPVLHEASDEGGIAGLNAAAHPAVIQSARSVVLTMTFTEPALVSVGTGPDDVDFSAIADYSSQGRATVEGENQGLAVLYASAPDGCLVGADLCCPGAEHLGHLIAWAVTKEMTAHDLLSMPIYHPTLEEGLKPALQEICKAAEVSIRNDRDTGVPSGG</sequence>
<keyword evidence="3 5" id="KW-0274">FAD</keyword>
<dbReference type="Pfam" id="PF02852">
    <property type="entry name" value="Pyr_redox_dim"/>
    <property type="match status" value="1"/>
</dbReference>
<evidence type="ECO:0000259" key="7">
    <source>
        <dbReference type="Pfam" id="PF02852"/>
    </source>
</evidence>
<dbReference type="NCBIfam" id="NF004939">
    <property type="entry name" value="PRK06292.1-1"/>
    <property type="match status" value="1"/>
</dbReference>
<reference evidence="10" key="1">
    <citation type="submission" date="2016-09" db="EMBL/GenBank/DDBJ databases">
        <authorList>
            <person name="Wibberg D."/>
        </authorList>
    </citation>
    <scope>NUCLEOTIDE SEQUENCE [LARGE SCALE GENOMIC DNA]</scope>
</reference>
<evidence type="ECO:0008006" key="11">
    <source>
        <dbReference type="Google" id="ProtNLM"/>
    </source>
</evidence>
<dbReference type="Pfam" id="PF07992">
    <property type="entry name" value="Pyr_redox_2"/>
    <property type="match status" value="1"/>
</dbReference>
<protein>
    <recommendedName>
        <fullName evidence="11">Dihydrolipoyl dehydrogenase</fullName>
    </recommendedName>
</protein>
<dbReference type="RefSeq" id="WP_072702932.1">
    <property type="nucleotide sequence ID" value="NZ_FMJB01000015.1"/>
</dbReference>
<dbReference type="GO" id="GO:0003955">
    <property type="term" value="F:NAD(P)H dehydrogenase (quinone) activity"/>
    <property type="evidence" value="ECO:0007669"/>
    <property type="project" value="TreeGrafter"/>
</dbReference>
<dbReference type="InterPro" id="IPR023753">
    <property type="entry name" value="FAD/NAD-binding_dom"/>
</dbReference>
<evidence type="ECO:0000256" key="4">
    <source>
        <dbReference type="PIRSR" id="PIRSR000350-2"/>
    </source>
</evidence>
<feature type="active site" description="Proton acceptor" evidence="4">
    <location>
        <position position="432"/>
    </location>
</feature>
<feature type="disulfide bond" description="Redox-active" evidence="6">
    <location>
        <begin position="43"/>
        <end position="48"/>
    </location>
</feature>
<evidence type="ECO:0000256" key="3">
    <source>
        <dbReference type="ARBA" id="ARBA00022827"/>
    </source>
</evidence>
<dbReference type="EMBL" id="FMJB01000015">
    <property type="protein sequence ID" value="SCM66117.1"/>
    <property type="molecule type" value="Genomic_DNA"/>
</dbReference>
<dbReference type="SUPFAM" id="SSF55424">
    <property type="entry name" value="FAD/NAD-linked reductases, dimerisation (C-terminal) domain"/>
    <property type="match status" value="1"/>
</dbReference>
<evidence type="ECO:0000256" key="2">
    <source>
        <dbReference type="ARBA" id="ARBA00022630"/>
    </source>
</evidence>
<dbReference type="PIRSF" id="PIRSF000350">
    <property type="entry name" value="Mercury_reductase_MerA"/>
    <property type="match status" value="1"/>
</dbReference>
<evidence type="ECO:0000256" key="6">
    <source>
        <dbReference type="PIRSR" id="PIRSR000350-4"/>
    </source>
</evidence>
<dbReference type="PANTHER" id="PTHR43014:SF4">
    <property type="entry name" value="PYRIDINE NUCLEOTIDE-DISULFIDE OXIDOREDUCTASE RCLA-RELATED"/>
    <property type="match status" value="1"/>
</dbReference>
<feature type="binding site" evidence="5">
    <location>
        <position position="262"/>
    </location>
    <ligand>
        <name>NAD(+)</name>
        <dbReference type="ChEBI" id="CHEBI:57540"/>
    </ligand>
</feature>
<dbReference type="SUPFAM" id="SSF51905">
    <property type="entry name" value="FAD/NAD(P)-binding domain"/>
    <property type="match status" value="1"/>
</dbReference>
<keyword evidence="5" id="KW-0520">NAD</keyword>
<evidence type="ECO:0000313" key="9">
    <source>
        <dbReference type="EMBL" id="SCM66117.1"/>
    </source>
</evidence>
<gene>
    <name evidence="9" type="ORF">KARMA_0290</name>
</gene>
<dbReference type="Proteomes" id="UP000184085">
    <property type="component" value="Unassembled WGS sequence"/>
</dbReference>
<evidence type="ECO:0000259" key="8">
    <source>
        <dbReference type="Pfam" id="PF07992"/>
    </source>
</evidence>
<dbReference type="InterPro" id="IPR004099">
    <property type="entry name" value="Pyr_nucl-diS_OxRdtase_dimer"/>
</dbReference>
<keyword evidence="2" id="KW-0285">Flavoprotein</keyword>